<gene>
    <name evidence="4" type="ORF">A3Q56_02712</name>
</gene>
<dbReference type="PANTHER" id="PTHR12277:SF81">
    <property type="entry name" value="PROTEIN ABHD13"/>
    <property type="match status" value="1"/>
</dbReference>
<protein>
    <recommendedName>
        <fullName evidence="1">Protein ABHD13</fullName>
    </recommendedName>
    <alternativeName>
        <fullName evidence="2">Alpha/beta hydrolase domain-containing protein 13</fullName>
    </alternativeName>
</protein>
<keyword evidence="5" id="KW-1185">Reference proteome</keyword>
<dbReference type="InterPro" id="IPR029058">
    <property type="entry name" value="AB_hydrolase_fold"/>
</dbReference>
<evidence type="ECO:0000313" key="5">
    <source>
        <dbReference type="Proteomes" id="UP000078046"/>
    </source>
</evidence>
<dbReference type="EMBL" id="LWCA01000264">
    <property type="protein sequence ID" value="OAF69547.1"/>
    <property type="molecule type" value="Genomic_DNA"/>
</dbReference>
<dbReference type="AlphaFoldDB" id="A0A177B5G5"/>
<dbReference type="SUPFAM" id="SSF53474">
    <property type="entry name" value="alpha/beta-Hydrolases"/>
    <property type="match status" value="1"/>
</dbReference>
<dbReference type="Pfam" id="PF00561">
    <property type="entry name" value="Abhydrolase_1"/>
    <property type="match status" value="1"/>
</dbReference>
<evidence type="ECO:0000256" key="2">
    <source>
        <dbReference type="ARBA" id="ARBA00042701"/>
    </source>
</evidence>
<accession>A0A177B5G5</accession>
<evidence type="ECO:0000259" key="3">
    <source>
        <dbReference type="Pfam" id="PF00561"/>
    </source>
</evidence>
<name>A0A177B5G5_9BILA</name>
<sequence length="281" mass="32092">MLAMKYLVFVIFMVALKLLKVKNRYLLALICSLLTTDGIINFQKSIFKPHIGNYSLPVPSYLKLESFYIKTADNENLHTFFIPSDVSRSEKENNSPTLVYLSGNAGSIRSNIWTTEILYKLKIFNIFMIDYRGFGLSTGEPSEKGKINNYKFYNKASQINIINNVTFFNNYKGNGMIEDLKAALLYLQKYDILKNKKVVIMAHSLGGAVLISALNSNLKCCDKNIVLITIINTFSSLRNIAIRIYGDFLRLINYLPNVMLLNKVSKTNYKQNKLIKFKPSI</sequence>
<dbReference type="Gene3D" id="3.40.50.1820">
    <property type="entry name" value="alpha/beta hydrolase"/>
    <property type="match status" value="1"/>
</dbReference>
<reference evidence="4 5" key="1">
    <citation type="submission" date="2016-04" db="EMBL/GenBank/DDBJ databases">
        <title>The genome of Intoshia linei affirms orthonectids as highly simplified spiralians.</title>
        <authorList>
            <person name="Mikhailov K.V."/>
            <person name="Slusarev G.S."/>
            <person name="Nikitin M.A."/>
            <person name="Logacheva M.D."/>
            <person name="Penin A."/>
            <person name="Aleoshin V."/>
            <person name="Panchin Y.V."/>
        </authorList>
    </citation>
    <scope>NUCLEOTIDE SEQUENCE [LARGE SCALE GENOMIC DNA]</scope>
    <source>
        <strain evidence="4">Intl2013</strain>
        <tissue evidence="4">Whole animal</tissue>
    </source>
</reference>
<comment type="caution">
    <text evidence="4">The sequence shown here is derived from an EMBL/GenBank/DDBJ whole genome shotgun (WGS) entry which is preliminary data.</text>
</comment>
<evidence type="ECO:0000256" key="1">
    <source>
        <dbReference type="ARBA" id="ARBA00040125"/>
    </source>
</evidence>
<feature type="domain" description="AB hydrolase-1" evidence="3">
    <location>
        <begin position="96"/>
        <end position="216"/>
    </location>
</feature>
<proteinExistence type="predicted"/>
<dbReference type="InterPro" id="IPR000073">
    <property type="entry name" value="AB_hydrolase_1"/>
</dbReference>
<dbReference type="Proteomes" id="UP000078046">
    <property type="component" value="Unassembled WGS sequence"/>
</dbReference>
<evidence type="ECO:0000313" key="4">
    <source>
        <dbReference type="EMBL" id="OAF69547.1"/>
    </source>
</evidence>
<organism evidence="4 5">
    <name type="scientific">Intoshia linei</name>
    <dbReference type="NCBI Taxonomy" id="1819745"/>
    <lineage>
        <taxon>Eukaryota</taxon>
        <taxon>Metazoa</taxon>
        <taxon>Spiralia</taxon>
        <taxon>Lophotrochozoa</taxon>
        <taxon>Mesozoa</taxon>
        <taxon>Orthonectida</taxon>
        <taxon>Rhopaluridae</taxon>
        <taxon>Intoshia</taxon>
    </lineage>
</organism>
<dbReference type="OrthoDB" id="10249433at2759"/>
<dbReference type="PANTHER" id="PTHR12277">
    <property type="entry name" value="ALPHA/BETA HYDROLASE DOMAIN-CONTAINING PROTEIN"/>
    <property type="match status" value="1"/>
</dbReference>